<dbReference type="GO" id="GO:0008094">
    <property type="term" value="F:ATP-dependent activity, acting on DNA"/>
    <property type="evidence" value="ECO:0007669"/>
    <property type="project" value="TreeGrafter"/>
</dbReference>
<dbReference type="InterPro" id="IPR049730">
    <property type="entry name" value="SNF2/RAD54-like_C"/>
</dbReference>
<keyword evidence="13" id="KW-0539">Nucleus</keyword>
<dbReference type="GO" id="GO:0003676">
    <property type="term" value="F:nucleic acid binding"/>
    <property type="evidence" value="ECO:0007669"/>
    <property type="project" value="InterPro"/>
</dbReference>
<evidence type="ECO:0000256" key="10">
    <source>
        <dbReference type="ARBA" id="ARBA00022833"/>
    </source>
</evidence>
<dbReference type="PANTHER" id="PTHR45626">
    <property type="entry name" value="TRANSCRIPTION TERMINATION FACTOR 2-RELATED"/>
    <property type="match status" value="1"/>
</dbReference>
<keyword evidence="12" id="KW-0234">DNA repair</keyword>
<comment type="caution">
    <text evidence="19">The sequence shown here is derived from an EMBL/GenBank/DDBJ whole genome shotgun (WGS) entry which is preliminary data.</text>
</comment>
<dbReference type="AlphaFoldDB" id="A0A9P0QLZ3"/>
<evidence type="ECO:0000256" key="14">
    <source>
        <dbReference type="PROSITE-ProRule" id="PRU00175"/>
    </source>
</evidence>
<dbReference type="Pfam" id="PF08797">
    <property type="entry name" value="HIRAN"/>
    <property type="match status" value="1"/>
</dbReference>
<dbReference type="InterPro" id="IPR014905">
    <property type="entry name" value="HIRAN"/>
</dbReference>
<evidence type="ECO:0000256" key="4">
    <source>
        <dbReference type="ARBA" id="ARBA00022723"/>
    </source>
</evidence>
<organism evidence="19 20">
    <name type="scientific">[Candida] railenensis</name>
    <dbReference type="NCBI Taxonomy" id="45579"/>
    <lineage>
        <taxon>Eukaryota</taxon>
        <taxon>Fungi</taxon>
        <taxon>Dikarya</taxon>
        <taxon>Ascomycota</taxon>
        <taxon>Saccharomycotina</taxon>
        <taxon>Pichiomycetes</taxon>
        <taxon>Debaryomycetaceae</taxon>
        <taxon>Kurtzmaniella</taxon>
    </lineage>
</organism>
<dbReference type="InterPro" id="IPR000330">
    <property type="entry name" value="SNF2_N"/>
</dbReference>
<dbReference type="Pfam" id="PF00097">
    <property type="entry name" value="zf-C3HC4"/>
    <property type="match status" value="1"/>
</dbReference>
<feature type="region of interest" description="Disordered" evidence="15">
    <location>
        <begin position="16"/>
        <end position="65"/>
    </location>
</feature>
<evidence type="ECO:0000313" key="19">
    <source>
        <dbReference type="EMBL" id="CAH2351670.1"/>
    </source>
</evidence>
<keyword evidence="8" id="KW-0378">Hydrolase</keyword>
<evidence type="ECO:0000256" key="8">
    <source>
        <dbReference type="ARBA" id="ARBA00022801"/>
    </source>
</evidence>
<dbReference type="CDD" id="cd18793">
    <property type="entry name" value="SF2_C_SNF"/>
    <property type="match status" value="1"/>
</dbReference>
<dbReference type="Gene3D" id="3.40.50.10810">
    <property type="entry name" value="Tandem AAA-ATPase domain"/>
    <property type="match status" value="1"/>
</dbReference>
<evidence type="ECO:0000256" key="5">
    <source>
        <dbReference type="ARBA" id="ARBA00022741"/>
    </source>
</evidence>
<accession>A0A9P0QLZ3</accession>
<evidence type="ECO:0000256" key="9">
    <source>
        <dbReference type="ARBA" id="ARBA00022806"/>
    </source>
</evidence>
<dbReference type="EMBL" id="CAKXYY010000004">
    <property type="protein sequence ID" value="CAH2351670.1"/>
    <property type="molecule type" value="Genomic_DNA"/>
</dbReference>
<keyword evidence="9" id="KW-0347">Helicase</keyword>
<keyword evidence="4" id="KW-0479">Metal-binding</keyword>
<dbReference type="InterPro" id="IPR001650">
    <property type="entry name" value="Helicase_C-like"/>
</dbReference>
<proteinExistence type="inferred from homology"/>
<dbReference type="SMART" id="SM00184">
    <property type="entry name" value="RING"/>
    <property type="match status" value="1"/>
</dbReference>
<dbReference type="Gene3D" id="3.30.40.10">
    <property type="entry name" value="Zinc/RING finger domain, C3HC4 (zinc finger)"/>
    <property type="match status" value="1"/>
</dbReference>
<keyword evidence="20" id="KW-1185">Reference proteome</keyword>
<dbReference type="PANTHER" id="PTHR45626:SF22">
    <property type="entry name" value="DNA REPAIR PROTEIN RAD5"/>
    <property type="match status" value="1"/>
</dbReference>
<dbReference type="InterPro" id="IPR027417">
    <property type="entry name" value="P-loop_NTPase"/>
</dbReference>
<sequence>MVVEKKRFFKMELTPEPETSLFVDQNSENEEELQQVSSGHEKIKTQSTSPEPITVESSTEETVKSSIEEVVARNNHSRDDSNEDTSYEVPRSQLHDLIMPLKKSIPLKRKATSFSPFPQQGSPDIKWTRFIGELALQGWATRPTARPLRYQENLEVKRLVPKKMTFGRSNNSNKAAKFGDSAVIRLFSTESGGSTGREIGRLPTDITDIISPLIDLKILECTANVILETESRLSIGDSFYLQISFHLTSEAFNQASQNDSMVSLPNLKQEMSNGAEEVTKSNWNYAVESSQESALRLRQSSLVRLFDKLNLKPDRKGDGTSSEDDCIEIDDDEGKDESNPQPIDQLNVDQLKQFYQTNQQSELLDGLPETTKPPSENFKMELRPYQKKGLSWMLAREKELGVLEELSSSDDNSLPKLSSETKQVLNDEGMMNPLWKTYMWPKKTTSTSQSEEEYFYANMYSGELSITKPIIKSLVRGGILADEMGLGKTISTLSLINSVPLDMRLSFEEESSNRYASNSSLIVVPMSLLSQWQSEFEKANNNPNHRCIVYYGDQTVKDLKPSLCQHRNKNIPIVVLTTYGTILKEYIKSLLRKDSSGNLPKTGIYSVKFFRVILDEGHTIRNRSAKTTKAIYEIASSRKWVLTGTPVINRLDDLYSIVKFLELEPWSNFSYWKTFVTLPFEQKKIGQTLDVVKSILEPIFLRRTKNMKQKDGQPLVVLPPKEITIEEIEFNEKEQKLYDWFKSRAAKTFREGLATGELLKKYTQILTHILRLRQVCCHMDLVGSANEMKLEDEEEMGADAEGDAPIDGVRMKEIDKEIETEGDRDTYSEEEINVLSASLAATLNFTETECSICTSSPVPVNEMGVTGCGHIFCINCILEHIAFQTKNKRPATCPNCREPISKYKLFKVKEAREVKRIDLSHSKKSFLLYLYDADRASSKIQALIKHLRILNSQHPGEQVVVFSQFSSYLDIIERELNTQCGNDLIVYKFDGRLHMNERKKILEEFASNKVKENLSSKTTVLLLSLKAGGVGLNLTSASRAFMMDPWWSPSVEDQAIDRIHRIGQVDNVKVVRFIMKDTIEKKMLKIQERKKQIGEAVAEEEDEKAKRRIEEIQMLFEE</sequence>
<evidence type="ECO:0000256" key="15">
    <source>
        <dbReference type="SAM" id="MobiDB-lite"/>
    </source>
</evidence>
<dbReference type="SUPFAM" id="SSF57850">
    <property type="entry name" value="RING/U-box"/>
    <property type="match status" value="1"/>
</dbReference>
<dbReference type="GO" id="GO:0004386">
    <property type="term" value="F:helicase activity"/>
    <property type="evidence" value="ECO:0007669"/>
    <property type="project" value="UniProtKB-KW"/>
</dbReference>
<feature type="compositionally biased region" description="Low complexity" evidence="15">
    <location>
        <begin position="47"/>
        <end position="57"/>
    </location>
</feature>
<evidence type="ECO:0000259" key="16">
    <source>
        <dbReference type="PROSITE" id="PS50089"/>
    </source>
</evidence>
<keyword evidence="10" id="KW-0862">Zinc</keyword>
<name>A0A9P0QLZ3_9ASCO</name>
<dbReference type="GO" id="GO:0005634">
    <property type="term" value="C:nucleus"/>
    <property type="evidence" value="ECO:0007669"/>
    <property type="project" value="UniProtKB-SubCell"/>
</dbReference>
<evidence type="ECO:0000256" key="6">
    <source>
        <dbReference type="ARBA" id="ARBA00022763"/>
    </source>
</evidence>
<dbReference type="GO" id="GO:0005524">
    <property type="term" value="F:ATP binding"/>
    <property type="evidence" value="ECO:0007669"/>
    <property type="project" value="UniProtKB-KW"/>
</dbReference>
<dbReference type="InterPro" id="IPR018957">
    <property type="entry name" value="Znf_C3HC4_RING-type"/>
</dbReference>
<dbReference type="PROSITE" id="PS00518">
    <property type="entry name" value="ZF_RING_1"/>
    <property type="match status" value="1"/>
</dbReference>
<feature type="compositionally biased region" description="Acidic residues" evidence="15">
    <location>
        <begin position="321"/>
        <end position="335"/>
    </location>
</feature>
<protein>
    <recommendedName>
        <fullName evidence="3">DNA repair protein RAD5</fullName>
    </recommendedName>
</protein>
<dbReference type="GO" id="GO:0006281">
    <property type="term" value="P:DNA repair"/>
    <property type="evidence" value="ECO:0007669"/>
    <property type="project" value="UniProtKB-KW"/>
</dbReference>
<dbReference type="PROSITE" id="PS51194">
    <property type="entry name" value="HELICASE_CTER"/>
    <property type="match status" value="1"/>
</dbReference>
<dbReference type="OrthoDB" id="2801544at2759"/>
<evidence type="ECO:0000259" key="18">
    <source>
        <dbReference type="PROSITE" id="PS51194"/>
    </source>
</evidence>
<dbReference type="SMART" id="SM00910">
    <property type="entry name" value="HIRAN"/>
    <property type="match status" value="1"/>
</dbReference>
<dbReference type="InterPro" id="IPR013083">
    <property type="entry name" value="Znf_RING/FYVE/PHD"/>
</dbReference>
<dbReference type="Pfam" id="PF00176">
    <property type="entry name" value="SNF2-rel_dom"/>
    <property type="match status" value="1"/>
</dbReference>
<evidence type="ECO:0000256" key="11">
    <source>
        <dbReference type="ARBA" id="ARBA00022840"/>
    </source>
</evidence>
<evidence type="ECO:0000256" key="12">
    <source>
        <dbReference type="ARBA" id="ARBA00023204"/>
    </source>
</evidence>
<dbReference type="Gene3D" id="3.40.50.300">
    <property type="entry name" value="P-loop containing nucleotide triphosphate hydrolases"/>
    <property type="match status" value="2"/>
</dbReference>
<reference evidence="19" key="1">
    <citation type="submission" date="2022-03" db="EMBL/GenBank/DDBJ databases">
        <authorList>
            <person name="Legras J.-L."/>
            <person name="Devillers H."/>
            <person name="Grondin C."/>
        </authorList>
    </citation>
    <scope>NUCLEOTIDE SEQUENCE</scope>
    <source>
        <strain evidence="19">CLIB 1423</strain>
    </source>
</reference>
<evidence type="ECO:0000256" key="7">
    <source>
        <dbReference type="ARBA" id="ARBA00022771"/>
    </source>
</evidence>
<keyword evidence="5" id="KW-0547">Nucleotide-binding</keyword>
<feature type="domain" description="Helicase ATP-binding" evidence="17">
    <location>
        <begin position="469"/>
        <end position="664"/>
    </location>
</feature>
<dbReference type="PROSITE" id="PS50089">
    <property type="entry name" value="ZF_RING_2"/>
    <property type="match status" value="1"/>
</dbReference>
<dbReference type="InterPro" id="IPR050628">
    <property type="entry name" value="SNF2_RAD54_helicase_TF"/>
</dbReference>
<evidence type="ECO:0000256" key="13">
    <source>
        <dbReference type="ARBA" id="ARBA00023242"/>
    </source>
</evidence>
<dbReference type="InterPro" id="IPR017907">
    <property type="entry name" value="Znf_RING_CS"/>
</dbReference>
<dbReference type="InterPro" id="IPR014001">
    <property type="entry name" value="Helicase_ATP-bd"/>
</dbReference>
<gene>
    <name evidence="19" type="ORF">CLIB1423_04S03334</name>
</gene>
<keyword evidence="7 14" id="KW-0863">Zinc-finger</keyword>
<evidence type="ECO:0000256" key="3">
    <source>
        <dbReference type="ARBA" id="ARBA00013412"/>
    </source>
</evidence>
<evidence type="ECO:0000256" key="1">
    <source>
        <dbReference type="ARBA" id="ARBA00004123"/>
    </source>
</evidence>
<comment type="subcellular location">
    <subcellularLocation>
        <location evidence="1">Nucleus</location>
    </subcellularLocation>
</comment>
<dbReference type="PROSITE" id="PS51192">
    <property type="entry name" value="HELICASE_ATP_BIND_1"/>
    <property type="match status" value="1"/>
</dbReference>
<dbReference type="SMART" id="SM00487">
    <property type="entry name" value="DEXDc"/>
    <property type="match status" value="1"/>
</dbReference>
<evidence type="ECO:0000256" key="2">
    <source>
        <dbReference type="ARBA" id="ARBA00007025"/>
    </source>
</evidence>
<dbReference type="CDD" id="cd18008">
    <property type="entry name" value="DEXDc_SHPRH-like"/>
    <property type="match status" value="1"/>
</dbReference>
<dbReference type="SMART" id="SM00490">
    <property type="entry name" value="HELICc"/>
    <property type="match status" value="1"/>
</dbReference>
<dbReference type="GO" id="GO:0016818">
    <property type="term" value="F:hydrolase activity, acting on acid anhydrides, in phosphorus-containing anhydrides"/>
    <property type="evidence" value="ECO:0007669"/>
    <property type="project" value="InterPro"/>
</dbReference>
<comment type="similarity">
    <text evidence="2">Belongs to the SNF2/RAD54 helicase family.</text>
</comment>
<dbReference type="InterPro" id="IPR001841">
    <property type="entry name" value="Znf_RING"/>
</dbReference>
<dbReference type="GO" id="GO:0008270">
    <property type="term" value="F:zinc ion binding"/>
    <property type="evidence" value="ECO:0007669"/>
    <property type="project" value="UniProtKB-KW"/>
</dbReference>
<dbReference type="InterPro" id="IPR038718">
    <property type="entry name" value="SNF2-like_sf"/>
</dbReference>
<dbReference type="Pfam" id="PF00271">
    <property type="entry name" value="Helicase_C"/>
    <property type="match status" value="1"/>
</dbReference>
<evidence type="ECO:0000313" key="20">
    <source>
        <dbReference type="Proteomes" id="UP000837801"/>
    </source>
</evidence>
<dbReference type="SUPFAM" id="SSF52540">
    <property type="entry name" value="P-loop containing nucleoside triphosphate hydrolases"/>
    <property type="match status" value="2"/>
</dbReference>
<feature type="domain" description="Helicase C-terminal" evidence="18">
    <location>
        <begin position="942"/>
        <end position="1105"/>
    </location>
</feature>
<evidence type="ECO:0000259" key="17">
    <source>
        <dbReference type="PROSITE" id="PS51192"/>
    </source>
</evidence>
<keyword evidence="6" id="KW-0227">DNA damage</keyword>
<feature type="region of interest" description="Disordered" evidence="15">
    <location>
        <begin position="313"/>
        <end position="343"/>
    </location>
</feature>
<dbReference type="Proteomes" id="UP000837801">
    <property type="component" value="Unassembled WGS sequence"/>
</dbReference>
<keyword evidence="11" id="KW-0067">ATP-binding</keyword>
<feature type="domain" description="RING-type" evidence="16">
    <location>
        <begin position="850"/>
        <end position="897"/>
    </location>
</feature>